<name>A0A512B6M5_9BACT</name>
<proteinExistence type="predicted"/>
<dbReference type="PANTHER" id="PTHR43685:SF11">
    <property type="entry name" value="GLYCOSYLTRANSFERASE TAGX-RELATED"/>
    <property type="match status" value="1"/>
</dbReference>
<dbReference type="InterPro" id="IPR050834">
    <property type="entry name" value="Glycosyltransf_2"/>
</dbReference>
<dbReference type="Pfam" id="PF00535">
    <property type="entry name" value="Glycos_transf_2"/>
    <property type="match status" value="1"/>
</dbReference>
<dbReference type="EMBL" id="BJYT01000001">
    <property type="protein sequence ID" value="GEO07615.1"/>
    <property type="molecule type" value="Genomic_DNA"/>
</dbReference>
<dbReference type="InterPro" id="IPR001173">
    <property type="entry name" value="Glyco_trans_2-like"/>
</dbReference>
<dbReference type="Gene3D" id="3.90.550.10">
    <property type="entry name" value="Spore Coat Polysaccharide Biosynthesis Protein SpsA, Chain A"/>
    <property type="match status" value="1"/>
</dbReference>
<organism evidence="2 3">
    <name type="scientific">Segetibacter aerophilus</name>
    <dbReference type="NCBI Taxonomy" id="670293"/>
    <lineage>
        <taxon>Bacteria</taxon>
        <taxon>Pseudomonadati</taxon>
        <taxon>Bacteroidota</taxon>
        <taxon>Chitinophagia</taxon>
        <taxon>Chitinophagales</taxon>
        <taxon>Chitinophagaceae</taxon>
        <taxon>Segetibacter</taxon>
    </lineage>
</organism>
<dbReference type="InterPro" id="IPR029044">
    <property type="entry name" value="Nucleotide-diphossugar_trans"/>
</dbReference>
<dbReference type="AlphaFoldDB" id="A0A512B6M5"/>
<accession>A0A512B6M5</accession>
<evidence type="ECO:0000259" key="1">
    <source>
        <dbReference type="Pfam" id="PF00535"/>
    </source>
</evidence>
<protein>
    <recommendedName>
        <fullName evidence="1">Glycosyltransferase 2-like domain-containing protein</fullName>
    </recommendedName>
</protein>
<dbReference type="RefSeq" id="WP_170234043.1">
    <property type="nucleotide sequence ID" value="NZ_BJYT01000001.1"/>
</dbReference>
<comment type="caution">
    <text evidence="2">The sequence shown here is derived from an EMBL/GenBank/DDBJ whole genome shotgun (WGS) entry which is preliminary data.</text>
</comment>
<sequence>MPAVSIIIPSCNHARYLEQRIESVLSQTFTDFELIILDDASSDNSVEIIKRFTRIDKRMSFHPSNSNSGSPFVQWNKGVRLAKADLIWIAESDDVAALDFLKVMVEQHNVNPAIALAFCQSNRMSDKGIISGTWKTFTDDLKSDRFGGDFIMKGIDFIRYFLIHKNVVPNASAVVFKKSVYNEVGGANEKLTTNSDWLTWLKMLLKSDLAFTSKPLNNFRYHSKSVIGRLANSENKNYKEQYDLTMRNEFEKYCKAASVTLPESIADENKKYRSFDYGNKGIYQWTKGEALDGFINLVRASLSPKPTFGYFRRLMKGEKQF</sequence>
<reference evidence="2 3" key="1">
    <citation type="submission" date="2019-07" db="EMBL/GenBank/DDBJ databases">
        <title>Whole genome shotgun sequence of Segetibacter aerophilus NBRC 106135.</title>
        <authorList>
            <person name="Hosoyama A."/>
            <person name="Uohara A."/>
            <person name="Ohji S."/>
            <person name="Ichikawa N."/>
        </authorList>
    </citation>
    <scope>NUCLEOTIDE SEQUENCE [LARGE SCALE GENOMIC DNA]</scope>
    <source>
        <strain evidence="2 3">NBRC 106135</strain>
    </source>
</reference>
<evidence type="ECO:0000313" key="2">
    <source>
        <dbReference type="EMBL" id="GEO07615.1"/>
    </source>
</evidence>
<dbReference type="Proteomes" id="UP000321513">
    <property type="component" value="Unassembled WGS sequence"/>
</dbReference>
<dbReference type="SUPFAM" id="SSF53448">
    <property type="entry name" value="Nucleotide-diphospho-sugar transferases"/>
    <property type="match status" value="1"/>
</dbReference>
<keyword evidence="3" id="KW-1185">Reference proteome</keyword>
<evidence type="ECO:0000313" key="3">
    <source>
        <dbReference type="Proteomes" id="UP000321513"/>
    </source>
</evidence>
<gene>
    <name evidence="2" type="ORF">SAE01_01110</name>
</gene>
<feature type="domain" description="Glycosyltransferase 2-like" evidence="1">
    <location>
        <begin position="5"/>
        <end position="127"/>
    </location>
</feature>
<dbReference type="PANTHER" id="PTHR43685">
    <property type="entry name" value="GLYCOSYLTRANSFERASE"/>
    <property type="match status" value="1"/>
</dbReference>